<keyword evidence="4" id="KW-1185">Reference proteome</keyword>
<comment type="caution">
    <text evidence="3">The sequence shown here is derived from an EMBL/GenBank/DDBJ whole genome shotgun (WGS) entry which is preliminary data.</text>
</comment>
<sequence length="143" mass="15594">MSVLERVTETLGGQSVLGRPLRSQADLAIAVLGRLPLESLTGISRAGFSEREIDVLVIPARTRRHRAAKAERLTVEESDRAVRLARVQAQAIETFGDEARASAWLRRPLRQLSDKAPLTLVRTETGARLVETLLAKLAYGAAA</sequence>
<evidence type="ECO:0000259" key="1">
    <source>
        <dbReference type="Pfam" id="PF09722"/>
    </source>
</evidence>
<organism evidence="3 4">
    <name type="scientific">Notoacmeibacter ruber</name>
    <dbReference type="NCBI Taxonomy" id="2670375"/>
    <lineage>
        <taxon>Bacteria</taxon>
        <taxon>Pseudomonadati</taxon>
        <taxon>Pseudomonadota</taxon>
        <taxon>Alphaproteobacteria</taxon>
        <taxon>Hyphomicrobiales</taxon>
        <taxon>Notoacmeibacteraceae</taxon>
        <taxon>Notoacmeibacter</taxon>
    </lineage>
</organism>
<evidence type="ECO:0000259" key="2">
    <source>
        <dbReference type="Pfam" id="PF20432"/>
    </source>
</evidence>
<reference evidence="3 4" key="1">
    <citation type="submission" date="2018-10" db="EMBL/GenBank/DDBJ databases">
        <title>Notoacmeibacter sp. M2BS9Y-3-1, whole genome shotgun sequence.</title>
        <authorList>
            <person name="Tuo L."/>
        </authorList>
    </citation>
    <scope>NUCLEOTIDE SEQUENCE [LARGE SCALE GENOMIC DNA]</scope>
    <source>
        <strain evidence="3 4">M2BS9Y-3-1</strain>
    </source>
</reference>
<dbReference type="AlphaFoldDB" id="A0A3L7J3T5"/>
<feature type="domain" description="Antitoxin Xre-like helix-turn-helix" evidence="2">
    <location>
        <begin position="28"/>
        <end position="86"/>
    </location>
</feature>
<dbReference type="RefSeq" id="WP_121646732.1">
    <property type="nucleotide sequence ID" value="NZ_RCWN01000002.1"/>
</dbReference>
<dbReference type="InterPro" id="IPR024467">
    <property type="entry name" value="Xre/MbcA/ParS-like_toxin-bd"/>
</dbReference>
<dbReference type="NCBIfam" id="TIGR02293">
    <property type="entry name" value="TAS_TIGR02293"/>
    <property type="match status" value="1"/>
</dbReference>
<dbReference type="GO" id="GO:0003677">
    <property type="term" value="F:DNA binding"/>
    <property type="evidence" value="ECO:0007669"/>
    <property type="project" value="InterPro"/>
</dbReference>
<protein>
    <submittedName>
        <fullName evidence="3">DUF2384 domain-containing protein</fullName>
    </submittedName>
</protein>
<dbReference type="Proteomes" id="UP000281094">
    <property type="component" value="Unassembled WGS sequence"/>
</dbReference>
<dbReference type="Pfam" id="PF09722">
    <property type="entry name" value="Xre_MbcA_ParS_C"/>
    <property type="match status" value="1"/>
</dbReference>
<dbReference type="InterPro" id="IPR046847">
    <property type="entry name" value="Xre-like_HTH"/>
</dbReference>
<proteinExistence type="predicted"/>
<evidence type="ECO:0000313" key="4">
    <source>
        <dbReference type="Proteomes" id="UP000281094"/>
    </source>
</evidence>
<feature type="domain" description="Antitoxin Xre/MbcA/ParS-like toxin-binding" evidence="1">
    <location>
        <begin position="90"/>
        <end position="140"/>
    </location>
</feature>
<evidence type="ECO:0000313" key="3">
    <source>
        <dbReference type="EMBL" id="RLQ85316.1"/>
    </source>
</evidence>
<name>A0A3L7J3T5_9HYPH</name>
<dbReference type="Pfam" id="PF20432">
    <property type="entry name" value="Xre-like-HTH"/>
    <property type="match status" value="1"/>
</dbReference>
<accession>A0A3L7J3T5</accession>
<dbReference type="InterPro" id="IPR011979">
    <property type="entry name" value="Antitox_Xre"/>
</dbReference>
<dbReference type="EMBL" id="RCWN01000002">
    <property type="protein sequence ID" value="RLQ85316.1"/>
    <property type="molecule type" value="Genomic_DNA"/>
</dbReference>
<gene>
    <name evidence="3" type="ORF">D8780_14815</name>
</gene>